<protein>
    <recommendedName>
        <fullName evidence="3">MEDS domain-containing protein</fullName>
    </recommendedName>
</protein>
<evidence type="ECO:0000313" key="2">
    <source>
        <dbReference type="Proteomes" id="UP000676325"/>
    </source>
</evidence>
<dbReference type="EMBL" id="JAGSOH010000003">
    <property type="protein sequence ID" value="MBR7825015.1"/>
    <property type="molecule type" value="Genomic_DNA"/>
</dbReference>
<evidence type="ECO:0000313" key="1">
    <source>
        <dbReference type="EMBL" id="MBR7825015.1"/>
    </source>
</evidence>
<name>A0A941IEA9_9ACTN</name>
<organism evidence="1 2">
    <name type="scientific">Actinospica acidithermotolerans</name>
    <dbReference type="NCBI Taxonomy" id="2828514"/>
    <lineage>
        <taxon>Bacteria</taxon>
        <taxon>Bacillati</taxon>
        <taxon>Actinomycetota</taxon>
        <taxon>Actinomycetes</taxon>
        <taxon>Catenulisporales</taxon>
        <taxon>Actinospicaceae</taxon>
        <taxon>Actinospica</taxon>
    </lineage>
</organism>
<comment type="caution">
    <text evidence="1">The sequence shown here is derived from an EMBL/GenBank/DDBJ whole genome shotgun (WGS) entry which is preliminary data.</text>
</comment>
<dbReference type="AlphaFoldDB" id="A0A941IEA9"/>
<keyword evidence="2" id="KW-1185">Reference proteome</keyword>
<reference evidence="1" key="1">
    <citation type="submission" date="2021-04" db="EMBL/GenBank/DDBJ databases">
        <title>Genome based classification of Actinospica acidithermotolerans sp. nov., an actinobacterium isolated from an Indonesian hot spring.</title>
        <authorList>
            <person name="Kusuma A.B."/>
            <person name="Putra K.E."/>
            <person name="Nafisah S."/>
            <person name="Loh J."/>
            <person name="Nouioui I."/>
            <person name="Goodfellow M."/>
        </authorList>
    </citation>
    <scope>NUCLEOTIDE SEQUENCE</scope>
    <source>
        <strain evidence="1">MGRD01-02</strain>
    </source>
</reference>
<dbReference type="Proteomes" id="UP000676325">
    <property type="component" value="Unassembled WGS sequence"/>
</dbReference>
<proteinExistence type="predicted"/>
<sequence>MTQTMIEPWALAAGEHVCWRAASAQDYATGRDALTAHARRHAGGLIVLDEEETGHGGSEDESPAATSRNTLAALIAVRDRVYEARRAGRTPWVLASMECLTSLDAPAAEVVAVELELAELAADADTGVVCAYRTPLWKPTLLGDIAAVHSRVVGASSDVRQSASGFRLRPTGAHCYALEGSVGFDSLRAFTAALRGALLRAPHLQLSCERLELVEAAAWRALVETVAATAGASVLLDRANETVRWTWELSGYGGSGVAVQVRS</sequence>
<gene>
    <name evidence="1" type="ORF">KDK95_01765</name>
</gene>
<dbReference type="RefSeq" id="WP_212516177.1">
    <property type="nucleotide sequence ID" value="NZ_JAGSOH010000003.1"/>
</dbReference>
<evidence type="ECO:0008006" key="3">
    <source>
        <dbReference type="Google" id="ProtNLM"/>
    </source>
</evidence>
<accession>A0A941IEA9</accession>